<organism evidence="12 13">
    <name type="scientific">Candidatus Venteria ishoeyi</name>
    <dbReference type="NCBI Taxonomy" id="1899563"/>
    <lineage>
        <taxon>Bacteria</taxon>
        <taxon>Pseudomonadati</taxon>
        <taxon>Pseudomonadota</taxon>
        <taxon>Gammaproteobacteria</taxon>
        <taxon>Thiotrichales</taxon>
        <taxon>Thiotrichaceae</taxon>
        <taxon>Venteria</taxon>
    </lineage>
</organism>
<gene>
    <name evidence="12" type="primary">corC_3</name>
    <name evidence="12" type="ORF">MBHS_02980</name>
</gene>
<dbReference type="AlphaFoldDB" id="A0A1H6FCJ0"/>
<evidence type="ECO:0000256" key="3">
    <source>
        <dbReference type="ARBA" id="ARBA00022737"/>
    </source>
</evidence>
<keyword evidence="3" id="KW-0677">Repeat</keyword>
<evidence type="ECO:0000259" key="10">
    <source>
        <dbReference type="PROSITE" id="PS51371"/>
    </source>
</evidence>
<feature type="transmembrane region" description="Helical" evidence="9">
    <location>
        <begin position="88"/>
        <end position="107"/>
    </location>
</feature>
<evidence type="ECO:0000256" key="9">
    <source>
        <dbReference type="SAM" id="Phobius"/>
    </source>
</evidence>
<keyword evidence="6 8" id="KW-0472">Membrane</keyword>
<dbReference type="PROSITE" id="PS51371">
    <property type="entry name" value="CBS"/>
    <property type="match status" value="2"/>
</dbReference>
<feature type="transmembrane region" description="Helical" evidence="9">
    <location>
        <begin position="119"/>
        <end position="140"/>
    </location>
</feature>
<dbReference type="PANTHER" id="PTHR22777">
    <property type="entry name" value="HEMOLYSIN-RELATED"/>
    <property type="match status" value="1"/>
</dbReference>
<feature type="transmembrane region" description="Helical" evidence="9">
    <location>
        <begin position="58"/>
        <end position="76"/>
    </location>
</feature>
<dbReference type="Proteomes" id="UP000236724">
    <property type="component" value="Unassembled WGS sequence"/>
</dbReference>
<protein>
    <submittedName>
        <fullName evidence="12">Magnesium and cobalt efflux protein CorC</fullName>
    </submittedName>
</protein>
<dbReference type="GO" id="GO:0005886">
    <property type="term" value="C:plasma membrane"/>
    <property type="evidence" value="ECO:0007669"/>
    <property type="project" value="TreeGrafter"/>
</dbReference>
<dbReference type="RefSeq" id="WP_103920850.1">
    <property type="nucleotide sequence ID" value="NZ_FMSV02000515.1"/>
</dbReference>
<feature type="domain" description="CBS" evidence="10">
    <location>
        <begin position="198"/>
        <end position="258"/>
    </location>
</feature>
<keyword evidence="2 8" id="KW-0812">Transmembrane</keyword>
<comment type="subcellular location">
    <subcellularLocation>
        <location evidence="1">Membrane</location>
        <topology evidence="1">Multi-pass membrane protein</topology>
    </subcellularLocation>
</comment>
<evidence type="ECO:0000256" key="7">
    <source>
        <dbReference type="PROSITE-ProRule" id="PRU00703"/>
    </source>
</evidence>
<sequence length="354" mass="39543">MTLLIVYVLIALLFSFICSIAEAVILSVSGPYIAILEQEDNPAGILLHKLKADINKPLAAILTLNTIAHTIGAAGAGAQAAKIFGNTYVGIISAILTLLILIFSEIIPKSLGAHYWRQLAPITARFLVALIFMLYPFVMLSKKITRLLSRDEALNGFSRSEFAAMVEIGKQEGKLEEHESRIIRNLFLLHETRVSDVMTPRPVVFSVASTLTVADYFDNYSDMRFSRIPIYDEHPDQVIGFVLKDDLLLARARGNGDTPLPTYRRDIAVLDYQYPLSKAFDEFLDKRAQIMLAMDRFGGLSGIITLEDLLETLLGVEIVDEADQVPDMRKLARHLWHKRALAMGIKMHGQDTKE</sequence>
<dbReference type="InterPro" id="IPR046342">
    <property type="entry name" value="CBS_dom_sf"/>
</dbReference>
<dbReference type="OrthoDB" id="9797674at2"/>
<evidence type="ECO:0000256" key="5">
    <source>
        <dbReference type="ARBA" id="ARBA00023122"/>
    </source>
</evidence>
<evidence type="ECO:0000256" key="6">
    <source>
        <dbReference type="ARBA" id="ARBA00023136"/>
    </source>
</evidence>
<feature type="domain" description="CNNM transmembrane" evidence="11">
    <location>
        <begin position="1"/>
        <end position="179"/>
    </location>
</feature>
<reference evidence="12 13" key="1">
    <citation type="submission" date="2016-10" db="EMBL/GenBank/DDBJ databases">
        <authorList>
            <person name="de Groot N.N."/>
        </authorList>
    </citation>
    <scope>NUCLEOTIDE SEQUENCE [LARGE SCALE GENOMIC DNA]</scope>
    <source>
        <strain evidence="12">MBHS1</strain>
    </source>
</reference>
<evidence type="ECO:0000256" key="8">
    <source>
        <dbReference type="PROSITE-ProRule" id="PRU01193"/>
    </source>
</evidence>
<proteinExistence type="predicted"/>
<dbReference type="EMBL" id="FMSV02000515">
    <property type="protein sequence ID" value="SEH07111.1"/>
    <property type="molecule type" value="Genomic_DNA"/>
</dbReference>
<evidence type="ECO:0000313" key="12">
    <source>
        <dbReference type="EMBL" id="SEH07111.1"/>
    </source>
</evidence>
<evidence type="ECO:0000256" key="4">
    <source>
        <dbReference type="ARBA" id="ARBA00022989"/>
    </source>
</evidence>
<keyword evidence="4 8" id="KW-1133">Transmembrane helix</keyword>
<evidence type="ECO:0000313" key="13">
    <source>
        <dbReference type="Proteomes" id="UP000236724"/>
    </source>
</evidence>
<dbReference type="SUPFAM" id="SSF54631">
    <property type="entry name" value="CBS-domain pair"/>
    <property type="match status" value="1"/>
</dbReference>
<dbReference type="Pfam" id="PF00571">
    <property type="entry name" value="CBS"/>
    <property type="match status" value="2"/>
</dbReference>
<keyword evidence="5 7" id="KW-0129">CBS domain</keyword>
<keyword evidence="13" id="KW-1185">Reference proteome</keyword>
<dbReference type="CDD" id="cd04590">
    <property type="entry name" value="CBS_pair_CorC_HlyC_assoc"/>
    <property type="match status" value="1"/>
</dbReference>
<dbReference type="InterPro" id="IPR044751">
    <property type="entry name" value="Ion_transp-like_CBS"/>
</dbReference>
<dbReference type="PANTHER" id="PTHR22777:SF4">
    <property type="entry name" value="UPF0053 PROTEIN SLL1254"/>
    <property type="match status" value="1"/>
</dbReference>
<name>A0A1H6FCJ0_9GAMM</name>
<dbReference type="InterPro" id="IPR000644">
    <property type="entry name" value="CBS_dom"/>
</dbReference>
<feature type="domain" description="CBS" evidence="10">
    <location>
        <begin position="263"/>
        <end position="321"/>
    </location>
</feature>
<evidence type="ECO:0000256" key="1">
    <source>
        <dbReference type="ARBA" id="ARBA00004141"/>
    </source>
</evidence>
<dbReference type="Gene3D" id="3.10.580.10">
    <property type="entry name" value="CBS-domain"/>
    <property type="match status" value="1"/>
</dbReference>
<evidence type="ECO:0000259" key="11">
    <source>
        <dbReference type="PROSITE" id="PS51846"/>
    </source>
</evidence>
<evidence type="ECO:0000256" key="2">
    <source>
        <dbReference type="ARBA" id="ARBA00022692"/>
    </source>
</evidence>
<dbReference type="Pfam" id="PF01595">
    <property type="entry name" value="CNNM"/>
    <property type="match status" value="1"/>
</dbReference>
<dbReference type="PROSITE" id="PS51846">
    <property type="entry name" value="CNNM"/>
    <property type="match status" value="1"/>
</dbReference>
<dbReference type="InterPro" id="IPR002550">
    <property type="entry name" value="CNNM"/>
</dbReference>
<accession>A0A1H6FCJ0</accession>